<evidence type="ECO:0000256" key="2">
    <source>
        <dbReference type="ARBA" id="ARBA00023002"/>
    </source>
</evidence>
<dbReference type="CDD" id="cd07106">
    <property type="entry name" value="ALDH_AldA-AAD23400"/>
    <property type="match status" value="1"/>
</dbReference>
<evidence type="ECO:0000259" key="5">
    <source>
        <dbReference type="Pfam" id="PF00171"/>
    </source>
</evidence>
<dbReference type="FunFam" id="3.40.605.10:FF:000007">
    <property type="entry name" value="NAD/NADP-dependent betaine aldehyde dehydrogenase"/>
    <property type="match status" value="1"/>
</dbReference>
<proteinExistence type="inferred from homology"/>
<dbReference type="PANTHER" id="PTHR11699">
    <property type="entry name" value="ALDEHYDE DEHYDROGENASE-RELATED"/>
    <property type="match status" value="1"/>
</dbReference>
<dbReference type="AlphaFoldDB" id="A0A162KWG6"/>
<accession>A0A162KWG6</accession>
<dbReference type="InterPro" id="IPR016163">
    <property type="entry name" value="Ald_DH_C"/>
</dbReference>
<evidence type="ECO:0000313" key="6">
    <source>
        <dbReference type="EMBL" id="KYO52312.1"/>
    </source>
</evidence>
<dbReference type="SUPFAM" id="SSF53720">
    <property type="entry name" value="ALDH-like"/>
    <property type="match status" value="1"/>
</dbReference>
<organism evidence="6 7">
    <name type="scientific">Tistrella mobilis</name>
    <dbReference type="NCBI Taxonomy" id="171437"/>
    <lineage>
        <taxon>Bacteria</taxon>
        <taxon>Pseudomonadati</taxon>
        <taxon>Pseudomonadota</taxon>
        <taxon>Alphaproteobacteria</taxon>
        <taxon>Geminicoccales</taxon>
        <taxon>Geminicoccaceae</taxon>
        <taxon>Tistrella</taxon>
    </lineage>
</organism>
<evidence type="ECO:0000313" key="7">
    <source>
        <dbReference type="Proteomes" id="UP000075787"/>
    </source>
</evidence>
<dbReference type="InterPro" id="IPR016162">
    <property type="entry name" value="Ald_DH_N"/>
</dbReference>
<dbReference type="GeneID" id="97239636"/>
<dbReference type="OrthoDB" id="9772584at2"/>
<dbReference type="InterPro" id="IPR015590">
    <property type="entry name" value="Aldehyde_DH_dom"/>
</dbReference>
<dbReference type="InterPro" id="IPR044086">
    <property type="entry name" value="LUC3-like"/>
</dbReference>
<dbReference type="Gene3D" id="3.40.309.10">
    <property type="entry name" value="Aldehyde Dehydrogenase, Chain A, domain 2"/>
    <property type="match status" value="1"/>
</dbReference>
<dbReference type="Gene3D" id="3.40.605.10">
    <property type="entry name" value="Aldehyde Dehydrogenase, Chain A, domain 1"/>
    <property type="match status" value="1"/>
</dbReference>
<dbReference type="EMBL" id="LPZR01000157">
    <property type="protein sequence ID" value="KYO52312.1"/>
    <property type="molecule type" value="Genomic_DNA"/>
</dbReference>
<dbReference type="FunFam" id="3.40.309.10:FF:000009">
    <property type="entry name" value="Aldehyde dehydrogenase A"/>
    <property type="match status" value="1"/>
</dbReference>
<gene>
    <name evidence="6" type="ORF">AUP44_00760</name>
</gene>
<name>A0A162KWG6_9PROT</name>
<dbReference type="Pfam" id="PF00171">
    <property type="entry name" value="Aldedh"/>
    <property type="match status" value="1"/>
</dbReference>
<evidence type="ECO:0000256" key="4">
    <source>
        <dbReference type="RuleBase" id="RU003345"/>
    </source>
</evidence>
<sequence length="479" mass="51652">MSDHQPNPTMTINGRGVTSPQVIEVINPATGEVFATAPDCSPEQLDDAVETARRAWEGWRRTPLADRQAAVRRVAGVLRDHADELARLFTAEQGRPLKAARQEITGAADWLDVVAGMSPPEHLTERPDGQRIHTRHVPLGVICAIAPWNFPVSLAMWKLGPALVAGNTMVLKPSPFTPLCTLRIGELLRDVLPAGVLNVISGGDRLGPWMTAHPGFAKISFTGSTATGKAVLASAAADLKRVTLELGGNDAAIVMPDVDVDAVAQKIFFGAFFNTAQICVATKRLYVHEDIYDALRDRLVAIARSVRMGDGTEQGTVLGPIQNRRQFDRVMELLDDSRRNGLTLLQGADVPASGYFIPVTIVDNPPETSRVVQEEAFGPVLPMMRFSDVDEVIMRANDSPYGLAGAVWSADEGAAIAIAERLETGTVWINHALNIRADTPFAGHKQSGFGVENGMEGLLEYTVPQAIHLPPLAAQHGRS</sequence>
<comment type="similarity">
    <text evidence="1 4">Belongs to the aldehyde dehydrogenase family.</text>
</comment>
<reference evidence="6 7" key="1">
    <citation type="submission" date="2015-12" db="EMBL/GenBank/DDBJ databases">
        <title>Genome sequence of Tistrella mobilis MCCC 1A02139.</title>
        <authorList>
            <person name="Lu L."/>
            <person name="Lai Q."/>
            <person name="Shao Z."/>
            <person name="Qian P."/>
        </authorList>
    </citation>
    <scope>NUCLEOTIDE SEQUENCE [LARGE SCALE GENOMIC DNA]</scope>
    <source>
        <strain evidence="6 7">MCCC 1A02139</strain>
    </source>
</reference>
<dbReference type="InterPro" id="IPR016161">
    <property type="entry name" value="Ald_DH/histidinol_DH"/>
</dbReference>
<dbReference type="Proteomes" id="UP000075787">
    <property type="component" value="Unassembled WGS sequence"/>
</dbReference>
<dbReference type="PROSITE" id="PS00687">
    <property type="entry name" value="ALDEHYDE_DEHYDR_GLU"/>
    <property type="match status" value="1"/>
</dbReference>
<feature type="domain" description="Aldehyde dehydrogenase" evidence="5">
    <location>
        <begin position="21"/>
        <end position="465"/>
    </location>
</feature>
<evidence type="ECO:0000256" key="1">
    <source>
        <dbReference type="ARBA" id="ARBA00009986"/>
    </source>
</evidence>
<feature type="active site" evidence="3">
    <location>
        <position position="245"/>
    </location>
</feature>
<dbReference type="InterPro" id="IPR029510">
    <property type="entry name" value="Ald_DH_CS_GLU"/>
</dbReference>
<dbReference type="GO" id="GO:0016620">
    <property type="term" value="F:oxidoreductase activity, acting on the aldehyde or oxo group of donors, NAD or NADP as acceptor"/>
    <property type="evidence" value="ECO:0007669"/>
    <property type="project" value="InterPro"/>
</dbReference>
<protein>
    <submittedName>
        <fullName evidence="6">Aldehyde dehydrogenase</fullName>
    </submittedName>
</protein>
<evidence type="ECO:0000256" key="3">
    <source>
        <dbReference type="PROSITE-ProRule" id="PRU10007"/>
    </source>
</evidence>
<dbReference type="RefSeq" id="WP_062764451.1">
    <property type="nucleotide sequence ID" value="NZ_CP121043.1"/>
</dbReference>
<comment type="caution">
    <text evidence="6">The sequence shown here is derived from an EMBL/GenBank/DDBJ whole genome shotgun (WGS) entry which is preliminary data.</text>
</comment>
<keyword evidence="2 4" id="KW-0560">Oxidoreductase</keyword>